<dbReference type="FunFam" id="3.30.1360.40:FF:000001">
    <property type="entry name" value="Ribosome-recycling factor"/>
    <property type="match status" value="1"/>
</dbReference>
<dbReference type="InterPro" id="IPR023584">
    <property type="entry name" value="Ribosome_recyc_fac_dom"/>
</dbReference>
<evidence type="ECO:0000256" key="2">
    <source>
        <dbReference type="ARBA" id="ARBA00005912"/>
    </source>
</evidence>
<feature type="domain" description="Ribosome recycling factor" evidence="6">
    <location>
        <begin position="20"/>
        <end position="183"/>
    </location>
</feature>
<dbReference type="STRING" id="1291052.FC18_GL001069"/>
<accession>A0A0R1ZL26</accession>
<dbReference type="AlphaFoldDB" id="A0A0R1ZL26"/>
<dbReference type="GO" id="GO:0005737">
    <property type="term" value="C:cytoplasm"/>
    <property type="evidence" value="ECO:0007669"/>
    <property type="project" value="UniProtKB-SubCell"/>
</dbReference>
<dbReference type="SUPFAM" id="SSF55194">
    <property type="entry name" value="Ribosome recycling factor, RRF"/>
    <property type="match status" value="1"/>
</dbReference>
<dbReference type="Gene3D" id="1.10.132.20">
    <property type="entry name" value="Ribosome-recycling factor"/>
    <property type="match status" value="1"/>
</dbReference>
<evidence type="ECO:0000256" key="3">
    <source>
        <dbReference type="ARBA" id="ARBA00022490"/>
    </source>
</evidence>
<dbReference type="HAMAP" id="MF_00040">
    <property type="entry name" value="RRF"/>
    <property type="match status" value="1"/>
</dbReference>
<comment type="function">
    <text evidence="5">Responsible for the release of ribosomes from messenger RNA at the termination of protein biosynthesis. May increase the efficiency of translation by recycling ribosomes from one round of translation to another.</text>
</comment>
<dbReference type="NCBIfam" id="TIGR00496">
    <property type="entry name" value="frr"/>
    <property type="match status" value="1"/>
</dbReference>
<comment type="caution">
    <text evidence="7">The sequence shown here is derived from an EMBL/GenBank/DDBJ whole genome shotgun (WGS) entry which is preliminary data.</text>
</comment>
<evidence type="ECO:0000313" key="8">
    <source>
        <dbReference type="Proteomes" id="UP000051679"/>
    </source>
</evidence>
<dbReference type="PANTHER" id="PTHR20982">
    <property type="entry name" value="RIBOSOME RECYCLING FACTOR"/>
    <property type="match status" value="1"/>
</dbReference>
<evidence type="ECO:0000256" key="4">
    <source>
        <dbReference type="ARBA" id="ARBA00022917"/>
    </source>
</evidence>
<dbReference type="EMBL" id="AYYO01000014">
    <property type="protein sequence ID" value="KRM55696.1"/>
    <property type="molecule type" value="Genomic_DNA"/>
</dbReference>
<proteinExistence type="inferred from homology"/>
<keyword evidence="8" id="KW-1185">Reference proteome</keyword>
<evidence type="ECO:0000256" key="5">
    <source>
        <dbReference type="HAMAP-Rule" id="MF_00040"/>
    </source>
</evidence>
<dbReference type="GO" id="GO:0043023">
    <property type="term" value="F:ribosomal large subunit binding"/>
    <property type="evidence" value="ECO:0007669"/>
    <property type="project" value="TreeGrafter"/>
</dbReference>
<keyword evidence="3 5" id="KW-0963">Cytoplasm</keyword>
<comment type="subcellular location">
    <subcellularLocation>
        <location evidence="1 5">Cytoplasm</location>
    </subcellularLocation>
</comment>
<dbReference type="OrthoDB" id="9804006at2"/>
<organism evidence="7 8">
    <name type="scientific">Lacticaseibacillus sharpeae JCM 1186 = DSM 20505</name>
    <dbReference type="NCBI Taxonomy" id="1291052"/>
    <lineage>
        <taxon>Bacteria</taxon>
        <taxon>Bacillati</taxon>
        <taxon>Bacillota</taxon>
        <taxon>Bacilli</taxon>
        <taxon>Lactobacillales</taxon>
        <taxon>Lactobacillaceae</taxon>
        <taxon>Lacticaseibacillus</taxon>
    </lineage>
</organism>
<evidence type="ECO:0000256" key="1">
    <source>
        <dbReference type="ARBA" id="ARBA00004496"/>
    </source>
</evidence>
<reference evidence="7 8" key="1">
    <citation type="journal article" date="2015" name="Genome Announc.">
        <title>Expanding the biotechnology potential of lactobacilli through comparative genomics of 213 strains and associated genera.</title>
        <authorList>
            <person name="Sun Z."/>
            <person name="Harris H.M."/>
            <person name="McCann A."/>
            <person name="Guo C."/>
            <person name="Argimon S."/>
            <person name="Zhang W."/>
            <person name="Yang X."/>
            <person name="Jeffery I.B."/>
            <person name="Cooney J.C."/>
            <person name="Kagawa T.F."/>
            <person name="Liu W."/>
            <person name="Song Y."/>
            <person name="Salvetti E."/>
            <person name="Wrobel A."/>
            <person name="Rasinkangas P."/>
            <person name="Parkhill J."/>
            <person name="Rea M.C."/>
            <person name="O'Sullivan O."/>
            <person name="Ritari J."/>
            <person name="Douillard F.P."/>
            <person name="Paul Ross R."/>
            <person name="Yang R."/>
            <person name="Briner A.E."/>
            <person name="Felis G.E."/>
            <person name="de Vos W.M."/>
            <person name="Barrangou R."/>
            <person name="Klaenhammer T.R."/>
            <person name="Caufield P.W."/>
            <person name="Cui Y."/>
            <person name="Zhang H."/>
            <person name="O'Toole P.W."/>
        </authorList>
    </citation>
    <scope>NUCLEOTIDE SEQUENCE [LARGE SCALE GENOMIC DNA]</scope>
    <source>
        <strain evidence="7 8">DSM 20505</strain>
    </source>
</reference>
<dbReference type="Proteomes" id="UP000051679">
    <property type="component" value="Unassembled WGS sequence"/>
</dbReference>
<dbReference type="InterPro" id="IPR002661">
    <property type="entry name" value="Ribosome_recyc_fac"/>
</dbReference>
<dbReference type="GO" id="GO:0006415">
    <property type="term" value="P:translational termination"/>
    <property type="evidence" value="ECO:0007669"/>
    <property type="project" value="UniProtKB-UniRule"/>
</dbReference>
<dbReference type="Pfam" id="PF01765">
    <property type="entry name" value="RRF"/>
    <property type="match status" value="1"/>
</dbReference>
<protein>
    <recommendedName>
        <fullName evidence="5">Ribosome-recycling factor</fullName>
        <shortName evidence="5">RRF</shortName>
    </recommendedName>
    <alternativeName>
        <fullName evidence="5">Ribosome-releasing factor</fullName>
    </alternativeName>
</protein>
<keyword evidence="4 5" id="KW-0648">Protein biosynthesis</keyword>
<dbReference type="Gene3D" id="3.30.1360.40">
    <property type="match status" value="1"/>
</dbReference>
<dbReference type="CDD" id="cd00520">
    <property type="entry name" value="RRF"/>
    <property type="match status" value="1"/>
</dbReference>
<dbReference type="PATRIC" id="fig|1291052.5.peg.1086"/>
<name>A0A0R1ZL26_9LACO</name>
<comment type="similarity">
    <text evidence="2 5">Belongs to the RRF family.</text>
</comment>
<dbReference type="PANTHER" id="PTHR20982:SF3">
    <property type="entry name" value="MITOCHONDRIAL RIBOSOME RECYCLING FACTOR PSEUDO 1"/>
    <property type="match status" value="1"/>
</dbReference>
<dbReference type="InterPro" id="IPR036191">
    <property type="entry name" value="RRF_sf"/>
</dbReference>
<gene>
    <name evidence="5" type="primary">frr</name>
    <name evidence="7" type="ORF">FC18_GL001069</name>
</gene>
<evidence type="ECO:0000259" key="6">
    <source>
        <dbReference type="Pfam" id="PF01765"/>
    </source>
</evidence>
<sequence length="185" mass="20411">MANVAIEHAQDTMKKTEAALERNLATIRAGRANAGLLSHISVEYYGAPTPLPQMAAITIPEPRVLQVNPYDKSSLKDIENALLVSDLGINPMNDGTVIRLVVPQLTTESRRDLTKQVGKHAEEAKIAVRNIRRDAIDDIKKQQKAGDINEDDQHRLEKEAQKVTDAATKRIDEIAAAKEKDIMEG</sequence>
<dbReference type="RefSeq" id="WP_056975544.1">
    <property type="nucleotide sequence ID" value="NZ_AYYO01000014.1"/>
</dbReference>
<dbReference type="FunFam" id="1.10.132.20:FF:000001">
    <property type="entry name" value="Ribosome-recycling factor"/>
    <property type="match status" value="1"/>
</dbReference>
<evidence type="ECO:0000313" key="7">
    <source>
        <dbReference type="EMBL" id="KRM55696.1"/>
    </source>
</evidence>